<evidence type="ECO:0000256" key="1">
    <source>
        <dbReference type="SAM" id="MobiDB-lite"/>
    </source>
</evidence>
<evidence type="ECO:0000313" key="3">
    <source>
        <dbReference type="EMBL" id="PVY54683.1"/>
    </source>
</evidence>
<dbReference type="RefSeq" id="WP_242976563.1">
    <property type="nucleotide sequence ID" value="NZ_CP011524.1"/>
</dbReference>
<dbReference type="GO" id="GO:0032259">
    <property type="term" value="P:methylation"/>
    <property type="evidence" value="ECO:0007669"/>
    <property type="project" value="UniProtKB-KW"/>
</dbReference>
<keyword evidence="3" id="KW-0489">Methyltransferase</keyword>
<dbReference type="Gene3D" id="3.40.50.150">
    <property type="entry name" value="Vaccinia Virus protein VP39"/>
    <property type="match status" value="1"/>
</dbReference>
<proteinExistence type="predicted"/>
<evidence type="ECO:0000313" key="4">
    <source>
        <dbReference type="Proteomes" id="UP000245778"/>
    </source>
</evidence>
<reference evidence="3 4" key="1">
    <citation type="submission" date="2018-04" db="EMBL/GenBank/DDBJ databases">
        <title>Genomic Encyclopedia of Type Strains, Phase IV (KMG-IV): sequencing the most valuable type-strain genomes for metagenomic binning, comparative biology and taxonomic classification.</title>
        <authorList>
            <person name="Goeker M."/>
        </authorList>
    </citation>
    <scope>NUCLEOTIDE SEQUENCE [LARGE SCALE GENOMIC DNA]</scope>
    <source>
        <strain evidence="3 4">DSM 26588</strain>
    </source>
</reference>
<dbReference type="SUPFAM" id="SSF53335">
    <property type="entry name" value="S-adenosyl-L-methionine-dependent methyltransferases"/>
    <property type="match status" value="1"/>
</dbReference>
<gene>
    <name evidence="3" type="ORF">C7373_105103</name>
</gene>
<dbReference type="CDD" id="cd02440">
    <property type="entry name" value="AdoMet_MTases"/>
    <property type="match status" value="1"/>
</dbReference>
<dbReference type="GO" id="GO:0008757">
    <property type="term" value="F:S-adenosylmethionine-dependent methyltransferase activity"/>
    <property type="evidence" value="ECO:0007669"/>
    <property type="project" value="UniProtKB-ARBA"/>
</dbReference>
<dbReference type="PANTHER" id="PTHR47739:SF1">
    <property type="entry name" value="TRNA1(VAL) (ADENINE(37)-N6)-METHYLTRANSFERASE"/>
    <property type="match status" value="1"/>
</dbReference>
<name>A0A2U1C1A0_9FIRM</name>
<organism evidence="3 4">
    <name type="scientific">Intestinimonas butyriciproducens</name>
    <dbReference type="NCBI Taxonomy" id="1297617"/>
    <lineage>
        <taxon>Bacteria</taxon>
        <taxon>Bacillati</taxon>
        <taxon>Bacillota</taxon>
        <taxon>Clostridia</taxon>
        <taxon>Eubacteriales</taxon>
        <taxon>Intestinimonas</taxon>
    </lineage>
</organism>
<dbReference type="Pfam" id="PF05175">
    <property type="entry name" value="MTS"/>
    <property type="match status" value="1"/>
</dbReference>
<dbReference type="GeneID" id="93230100"/>
<dbReference type="InterPro" id="IPR007848">
    <property type="entry name" value="Small_mtfrase_dom"/>
</dbReference>
<dbReference type="GO" id="GO:0003676">
    <property type="term" value="F:nucleic acid binding"/>
    <property type="evidence" value="ECO:0007669"/>
    <property type="project" value="InterPro"/>
</dbReference>
<dbReference type="GO" id="GO:0008170">
    <property type="term" value="F:N-methyltransferase activity"/>
    <property type="evidence" value="ECO:0007669"/>
    <property type="project" value="UniProtKB-ARBA"/>
</dbReference>
<dbReference type="PROSITE" id="PS00092">
    <property type="entry name" value="N6_MTASE"/>
    <property type="match status" value="1"/>
</dbReference>
<dbReference type="InterPro" id="IPR002052">
    <property type="entry name" value="DNA_methylase_N6_adenine_CS"/>
</dbReference>
<keyword evidence="3" id="KW-0808">Transferase</keyword>
<dbReference type="InterPro" id="IPR050210">
    <property type="entry name" value="tRNA_Adenine-N(6)_MTase"/>
</dbReference>
<sequence>MALGEAAGEADRRGVPAGACPPSVHDMGMGNTAKGLWTMERMERLGRYVLLQAEGVFPLGADTLDLSRFATVRRGFRVCDLGCGSGALGLLLLEREEKLELTGVEVEPAAAELARRNLALNGLCGQVLTGDLRDRALLPSGYFDLVVSNPPWFREGGGHSGGPARCEERCSMEQLCAAAGRLVKNGGRAALIHRPERLPELFVQLRAASLEPKRMRLVQHSPDAPPSAVLVEAVRQGRPGLEVLPVLLRTERVK</sequence>
<evidence type="ECO:0000259" key="2">
    <source>
        <dbReference type="Pfam" id="PF05175"/>
    </source>
</evidence>
<feature type="domain" description="Methyltransferase small" evidence="2">
    <location>
        <begin position="74"/>
        <end position="159"/>
    </location>
</feature>
<feature type="region of interest" description="Disordered" evidence="1">
    <location>
        <begin position="1"/>
        <end position="23"/>
    </location>
</feature>
<dbReference type="AlphaFoldDB" id="A0A2U1C1A0"/>
<comment type="caution">
    <text evidence="3">The sequence shown here is derived from an EMBL/GenBank/DDBJ whole genome shotgun (WGS) entry which is preliminary data.</text>
</comment>
<dbReference type="EMBL" id="QEKK01000005">
    <property type="protein sequence ID" value="PVY54683.1"/>
    <property type="molecule type" value="Genomic_DNA"/>
</dbReference>
<accession>A0A2U1C1A0</accession>
<dbReference type="InterPro" id="IPR029063">
    <property type="entry name" value="SAM-dependent_MTases_sf"/>
</dbReference>
<protein>
    <submittedName>
        <fullName evidence="3">tRNA1(Val) A37 N6-methylase TrmN6</fullName>
    </submittedName>
</protein>
<dbReference type="PANTHER" id="PTHR47739">
    <property type="entry name" value="TRNA1(VAL) (ADENINE(37)-N6)-METHYLTRANSFERASE"/>
    <property type="match status" value="1"/>
</dbReference>
<dbReference type="Proteomes" id="UP000245778">
    <property type="component" value="Unassembled WGS sequence"/>
</dbReference>